<comment type="similarity">
    <text evidence="1">Belongs to the oxygen-dependent FAD-linked oxidoreductase family.</text>
</comment>
<dbReference type="PROSITE" id="PS51387">
    <property type="entry name" value="FAD_PCMH"/>
    <property type="match status" value="1"/>
</dbReference>
<keyword evidence="8" id="KW-1185">Reference proteome</keyword>
<evidence type="ECO:0000256" key="3">
    <source>
        <dbReference type="ARBA" id="ARBA00022827"/>
    </source>
</evidence>
<reference evidence="7 8" key="1">
    <citation type="journal article" date="2023" name="G3 (Bethesda)">
        <title>A chromosome-level genome assembly of Zasmidium syzygii isolated from banana leaves.</title>
        <authorList>
            <person name="van Westerhoven A.C."/>
            <person name="Mehrabi R."/>
            <person name="Talebi R."/>
            <person name="Steentjes M.B.F."/>
            <person name="Corcolon B."/>
            <person name="Chong P.A."/>
            <person name="Kema G.H.J."/>
            <person name="Seidl M.F."/>
        </authorList>
    </citation>
    <scope>NUCLEOTIDE SEQUENCE [LARGE SCALE GENOMIC DNA]</scope>
    <source>
        <strain evidence="7 8">P124</strain>
    </source>
</reference>
<keyword evidence="5" id="KW-0732">Signal</keyword>
<protein>
    <recommendedName>
        <fullName evidence="6">FAD-binding PCMH-type domain-containing protein</fullName>
    </recommendedName>
</protein>
<proteinExistence type="inferred from homology"/>
<dbReference type="InterPro" id="IPR050416">
    <property type="entry name" value="FAD-linked_Oxidoreductase"/>
</dbReference>
<dbReference type="InterPro" id="IPR016169">
    <property type="entry name" value="FAD-bd_PCMH_sub2"/>
</dbReference>
<accession>A0ABR0EBH7</accession>
<gene>
    <name evidence="7" type="ORF">PRZ48_011151</name>
</gene>
<organism evidence="7 8">
    <name type="scientific">Zasmidium cellare</name>
    <name type="common">Wine cellar mold</name>
    <name type="synonym">Racodium cellare</name>
    <dbReference type="NCBI Taxonomy" id="395010"/>
    <lineage>
        <taxon>Eukaryota</taxon>
        <taxon>Fungi</taxon>
        <taxon>Dikarya</taxon>
        <taxon>Ascomycota</taxon>
        <taxon>Pezizomycotina</taxon>
        <taxon>Dothideomycetes</taxon>
        <taxon>Dothideomycetidae</taxon>
        <taxon>Mycosphaerellales</taxon>
        <taxon>Mycosphaerellaceae</taxon>
        <taxon>Zasmidium</taxon>
    </lineage>
</organism>
<evidence type="ECO:0000256" key="2">
    <source>
        <dbReference type="ARBA" id="ARBA00022630"/>
    </source>
</evidence>
<evidence type="ECO:0000313" key="8">
    <source>
        <dbReference type="Proteomes" id="UP001305779"/>
    </source>
</evidence>
<evidence type="ECO:0000256" key="1">
    <source>
        <dbReference type="ARBA" id="ARBA00005466"/>
    </source>
</evidence>
<evidence type="ECO:0000313" key="7">
    <source>
        <dbReference type="EMBL" id="KAK4498493.1"/>
    </source>
</evidence>
<keyword evidence="3" id="KW-0274">FAD</keyword>
<keyword evidence="4" id="KW-0560">Oxidoreductase</keyword>
<evidence type="ECO:0000256" key="4">
    <source>
        <dbReference type="ARBA" id="ARBA00023002"/>
    </source>
</evidence>
<dbReference type="Pfam" id="PF01565">
    <property type="entry name" value="FAD_binding_4"/>
    <property type="match status" value="1"/>
</dbReference>
<dbReference type="PANTHER" id="PTHR42973:SF13">
    <property type="entry name" value="FAD-BINDING PCMH-TYPE DOMAIN-CONTAINING PROTEIN"/>
    <property type="match status" value="1"/>
</dbReference>
<sequence length="526" mass="57399">MSLVTVISLASAFLSTVPTVFAASSAKTACSLIEKQYPKQYADSPVELSDLALGITYTDQLHAYWSQANADNIPACMFFPKTAQDIAFAVQVLNNYTDVPFAVKGGGHNPNRGFSSTAGGILIATEPNMATTTLDSNNYAHIGPGSRWIDVATALDPYNRAVVSGRLGHVGAAGLTLGGGLSFLSTEHGMTADTVVEYEIVTAQGQVTKANKNQNSDIWYALKGGGNQFAIVTSFVLETFPIGQVWGGHKIYTLDQKDALINATHNLVSDYHDTKAAVIVTFSTTLDSLVDIFVVFFYYNSPAGPGSILDEFNAIPALIDATKGPRSYKDLINDNSQFSIDGMRYLIRTGTFPNLPGADGVDLYQNVFNSWFDLAKSYQGKQLDNYVFSLAYQPMPYQLQSASVNAPNGVNLLGLNPAYGDKFFMEYDVSWLLPTTDKAAAADLINITQPAHDYARQKYGNSKPTHWQSGDVQTTNFNPLFMNDAMYNQDPVRSYGEATYERLRGIQRQRDPQGLFSGRTGGWKFT</sequence>
<keyword evidence="2" id="KW-0285">Flavoprotein</keyword>
<name>A0ABR0EBH7_ZASCE</name>
<feature type="chain" id="PRO_5047207671" description="FAD-binding PCMH-type domain-containing protein" evidence="5">
    <location>
        <begin position="23"/>
        <end position="526"/>
    </location>
</feature>
<dbReference type="Proteomes" id="UP001305779">
    <property type="component" value="Unassembled WGS sequence"/>
</dbReference>
<dbReference type="InterPro" id="IPR036318">
    <property type="entry name" value="FAD-bd_PCMH-like_sf"/>
</dbReference>
<feature type="signal peptide" evidence="5">
    <location>
        <begin position="1"/>
        <end position="22"/>
    </location>
</feature>
<evidence type="ECO:0000256" key="5">
    <source>
        <dbReference type="SAM" id="SignalP"/>
    </source>
</evidence>
<feature type="domain" description="FAD-binding PCMH-type" evidence="6">
    <location>
        <begin position="70"/>
        <end position="242"/>
    </location>
</feature>
<dbReference type="EMBL" id="JAXOVC010000008">
    <property type="protein sequence ID" value="KAK4498493.1"/>
    <property type="molecule type" value="Genomic_DNA"/>
</dbReference>
<dbReference type="Gene3D" id="3.30.465.10">
    <property type="match status" value="1"/>
</dbReference>
<evidence type="ECO:0000259" key="6">
    <source>
        <dbReference type="PROSITE" id="PS51387"/>
    </source>
</evidence>
<dbReference type="InterPro" id="IPR006094">
    <property type="entry name" value="Oxid_FAD_bind_N"/>
</dbReference>
<dbReference type="InterPro" id="IPR016166">
    <property type="entry name" value="FAD-bd_PCMH"/>
</dbReference>
<dbReference type="SUPFAM" id="SSF56176">
    <property type="entry name" value="FAD-binding/transporter-associated domain-like"/>
    <property type="match status" value="1"/>
</dbReference>
<comment type="caution">
    <text evidence="7">The sequence shown here is derived from an EMBL/GenBank/DDBJ whole genome shotgun (WGS) entry which is preliminary data.</text>
</comment>
<dbReference type="PANTHER" id="PTHR42973">
    <property type="entry name" value="BINDING OXIDOREDUCTASE, PUTATIVE (AFU_ORTHOLOGUE AFUA_1G17690)-RELATED"/>
    <property type="match status" value="1"/>
</dbReference>